<organism evidence="3 4">
    <name type="scientific">Hwanghaeella grinnelliae</name>
    <dbReference type="NCBI Taxonomy" id="2500179"/>
    <lineage>
        <taxon>Bacteria</taxon>
        <taxon>Pseudomonadati</taxon>
        <taxon>Pseudomonadota</taxon>
        <taxon>Alphaproteobacteria</taxon>
        <taxon>Rhodospirillales</taxon>
        <taxon>Rhodospirillaceae</taxon>
        <taxon>Hwanghaeella</taxon>
    </lineage>
</organism>
<evidence type="ECO:0000259" key="2">
    <source>
        <dbReference type="SMART" id="SM01007"/>
    </source>
</evidence>
<dbReference type="SUPFAM" id="SSF53639">
    <property type="entry name" value="AraD/HMP-PK domain-like"/>
    <property type="match status" value="1"/>
</dbReference>
<keyword evidence="4" id="KW-1185">Reference proteome</keyword>
<evidence type="ECO:0000256" key="1">
    <source>
        <dbReference type="ARBA" id="ARBA00037961"/>
    </source>
</evidence>
<accession>A0A3S2W7D9</accession>
<dbReference type="PANTHER" id="PTHR10672:SF3">
    <property type="entry name" value="PROTEIN HU-LI TAI SHAO"/>
    <property type="match status" value="1"/>
</dbReference>
<reference evidence="4" key="1">
    <citation type="submission" date="2019-01" db="EMBL/GenBank/DDBJ databases">
        <title>Gri0909 isolated from a small marine red alga.</title>
        <authorList>
            <person name="Kim J."/>
            <person name="Jeong S.E."/>
            <person name="Jeon C.O."/>
        </authorList>
    </citation>
    <scope>NUCLEOTIDE SEQUENCE [LARGE SCALE GENOMIC DNA]</scope>
    <source>
        <strain evidence="4">Gri0909</strain>
    </source>
</reference>
<dbReference type="InterPro" id="IPR001303">
    <property type="entry name" value="Aldolase_II/adducin_N"/>
</dbReference>
<dbReference type="Gene3D" id="3.40.225.10">
    <property type="entry name" value="Class II aldolase/adducin N-terminal domain"/>
    <property type="match status" value="1"/>
</dbReference>
<feature type="domain" description="Class II aldolase/adducin N-terminal" evidence="2">
    <location>
        <begin position="24"/>
        <end position="209"/>
    </location>
</feature>
<dbReference type="InterPro" id="IPR036409">
    <property type="entry name" value="Aldolase_II/adducin_N_sf"/>
</dbReference>
<dbReference type="PANTHER" id="PTHR10672">
    <property type="entry name" value="ADDUCIN"/>
    <property type="match status" value="1"/>
</dbReference>
<proteinExistence type="inferred from homology"/>
<protein>
    <submittedName>
        <fullName evidence="3">Class II aldolase/adducin family protein</fullName>
    </submittedName>
</protein>
<dbReference type="InterPro" id="IPR051017">
    <property type="entry name" value="Aldolase-II_Adducin_sf"/>
</dbReference>
<comment type="similarity">
    <text evidence="1">Belongs to the aldolase class II family.</text>
</comment>
<dbReference type="AlphaFoldDB" id="A0A3S2W7D9"/>
<dbReference type="GO" id="GO:0051015">
    <property type="term" value="F:actin filament binding"/>
    <property type="evidence" value="ECO:0007669"/>
    <property type="project" value="TreeGrafter"/>
</dbReference>
<name>A0A3S2W7D9_9PROT</name>
<dbReference type="SMART" id="SM01007">
    <property type="entry name" value="Aldolase_II"/>
    <property type="match status" value="1"/>
</dbReference>
<dbReference type="GO" id="GO:0005856">
    <property type="term" value="C:cytoskeleton"/>
    <property type="evidence" value="ECO:0007669"/>
    <property type="project" value="TreeGrafter"/>
</dbReference>
<dbReference type="Proteomes" id="UP000287447">
    <property type="component" value="Unassembled WGS sequence"/>
</dbReference>
<dbReference type="OrthoDB" id="5291399at2"/>
<comment type="caution">
    <text evidence="3">The sequence shown here is derived from an EMBL/GenBank/DDBJ whole genome shotgun (WGS) entry which is preliminary data.</text>
</comment>
<evidence type="ECO:0000313" key="4">
    <source>
        <dbReference type="Proteomes" id="UP000287447"/>
    </source>
</evidence>
<gene>
    <name evidence="3" type="ORF">EOI86_17205</name>
</gene>
<dbReference type="EMBL" id="SADE01000003">
    <property type="protein sequence ID" value="RVU34602.1"/>
    <property type="molecule type" value="Genomic_DNA"/>
</dbReference>
<dbReference type="Pfam" id="PF00596">
    <property type="entry name" value="Aldolase_II"/>
    <property type="match status" value="1"/>
</dbReference>
<dbReference type="RefSeq" id="WP_127766578.1">
    <property type="nucleotide sequence ID" value="NZ_SADE01000003.1"/>
</dbReference>
<sequence length="264" mass="29650">MSIHAVEDATRPSQYSEAEWDARVQLACCYRLIDHFGLTDLVYNHITVRLPDDSHDFGKEIFLINGFGLHYSEITASNLIRVDMDGVAQDESDYPVNGPGYVIHSAIHGARHDVACIIHTHSLAGCAVSSMKQGLVPLDQQSMMFHNRVTYHDLEGIATDLDEQSRLIEDLGEKNAMILRNHGLLTVGRSVGEAFRRLYYLERACKLQVQAMQSGAELLIPSDKVAEHTAHQWDHGLAQQGTINPIEWPALMRLMQRKDPSFMS</sequence>
<dbReference type="NCBIfam" id="NF005451">
    <property type="entry name" value="PRK07044.1"/>
    <property type="match status" value="1"/>
</dbReference>
<evidence type="ECO:0000313" key="3">
    <source>
        <dbReference type="EMBL" id="RVU34602.1"/>
    </source>
</evidence>